<dbReference type="InterPro" id="IPR027417">
    <property type="entry name" value="P-loop_NTPase"/>
</dbReference>
<reference evidence="4 5" key="1">
    <citation type="submission" date="2017-03" db="EMBL/GenBank/DDBJ databases">
        <title>Genomes of endolithic fungi from Antarctica.</title>
        <authorList>
            <person name="Coleine C."/>
            <person name="Masonjones S."/>
            <person name="Stajich J.E."/>
        </authorList>
    </citation>
    <scope>NUCLEOTIDE SEQUENCE [LARGE SCALE GENOMIC DNA]</scope>
    <source>
        <strain evidence="4 5">CCFEE 6315</strain>
    </source>
</reference>
<evidence type="ECO:0000313" key="4">
    <source>
        <dbReference type="EMBL" id="TKA26037.1"/>
    </source>
</evidence>
<dbReference type="Gene3D" id="3.40.50.300">
    <property type="entry name" value="P-loop containing nucleotide triphosphate hydrolases"/>
    <property type="match status" value="1"/>
</dbReference>
<comment type="pathway">
    <text evidence="1">tRNA modification; 5-methoxycarbonylmethyl-2-thiouridine-tRNA biosynthesis.</text>
</comment>
<proteinExistence type="inferred from homology"/>
<evidence type="ECO:0000256" key="2">
    <source>
        <dbReference type="ARBA" id="ARBA00008837"/>
    </source>
</evidence>
<evidence type="ECO:0000313" key="5">
    <source>
        <dbReference type="Proteomes" id="UP000308549"/>
    </source>
</evidence>
<evidence type="ECO:0000256" key="3">
    <source>
        <dbReference type="SAM" id="MobiDB-lite"/>
    </source>
</evidence>
<feature type="region of interest" description="Disordered" evidence="3">
    <location>
        <begin position="159"/>
        <end position="180"/>
    </location>
</feature>
<sequence length="357" mass="37912">MTGRTRLPPALEPYLRLPPETSLILLTGTLGCAVHWVTARFVGSFLAPLRGAESAAGVGPGAGVRSGAGVRGSGYGFGDGDGKRGEEEGQEGQEEEEEQETAVILASWLRGEKFWATEIRRTCVHTPKLTTANRYLHLDFLRNPCSLADLESTVSQAVTKLSPPEAPRAPGQKNTSKKKKKKKRKIVLILDNPDLLLALTACSAQDLYTTLLRLRSQTYAMVVSCAGDAPLLGAAAAAAAVSGDAASALQTTTTTTPLEAESAGFVVQMVYAARFVIGVRGLETGSARDVSGVLRVTRGGGVHDDQKEEEEEEGEEEDEWGRGSRGKGKGEEVKEMEALFLVGRDGGARVFERGAVG</sequence>
<organism evidence="4 5">
    <name type="scientific">Salinomyces thailandicus</name>
    <dbReference type="NCBI Taxonomy" id="706561"/>
    <lineage>
        <taxon>Eukaryota</taxon>
        <taxon>Fungi</taxon>
        <taxon>Dikarya</taxon>
        <taxon>Ascomycota</taxon>
        <taxon>Pezizomycotina</taxon>
        <taxon>Dothideomycetes</taxon>
        <taxon>Dothideomycetidae</taxon>
        <taxon>Mycosphaerellales</taxon>
        <taxon>Teratosphaeriaceae</taxon>
        <taxon>Salinomyces</taxon>
    </lineage>
</organism>
<evidence type="ECO:0008006" key="6">
    <source>
        <dbReference type="Google" id="ProtNLM"/>
    </source>
</evidence>
<evidence type="ECO:0000256" key="1">
    <source>
        <dbReference type="ARBA" id="ARBA00005043"/>
    </source>
</evidence>
<comment type="caution">
    <text evidence="4">The sequence shown here is derived from an EMBL/GenBank/DDBJ whole genome shotgun (WGS) entry which is preliminary data.</text>
</comment>
<dbReference type="InterPro" id="IPR018627">
    <property type="entry name" value="ELP6"/>
</dbReference>
<accession>A0A4U0TUZ9</accession>
<feature type="compositionally biased region" description="Gly residues" evidence="3">
    <location>
        <begin position="69"/>
        <end position="79"/>
    </location>
</feature>
<feature type="region of interest" description="Disordered" evidence="3">
    <location>
        <begin position="297"/>
        <end position="332"/>
    </location>
</feature>
<name>A0A4U0TUZ9_9PEZI</name>
<comment type="similarity">
    <text evidence="2">Belongs to the ELP6 family.</text>
</comment>
<feature type="compositionally biased region" description="Acidic residues" evidence="3">
    <location>
        <begin position="307"/>
        <end position="319"/>
    </location>
</feature>
<dbReference type="AlphaFoldDB" id="A0A4U0TUZ9"/>
<gene>
    <name evidence="4" type="ORF">B0A50_05549</name>
</gene>
<keyword evidence="5" id="KW-1185">Reference proteome</keyword>
<dbReference type="UniPathway" id="UPA00988"/>
<dbReference type="GO" id="GO:0002098">
    <property type="term" value="P:tRNA wobble uridine modification"/>
    <property type="evidence" value="ECO:0007669"/>
    <property type="project" value="InterPro"/>
</dbReference>
<dbReference type="Proteomes" id="UP000308549">
    <property type="component" value="Unassembled WGS sequence"/>
</dbReference>
<dbReference type="PANTHER" id="PTHR16184">
    <property type="entry name" value="ELONGATOR COMPLEX PROTEIN 6"/>
    <property type="match status" value="1"/>
</dbReference>
<feature type="region of interest" description="Disordered" evidence="3">
    <location>
        <begin position="69"/>
        <end position="101"/>
    </location>
</feature>
<dbReference type="EMBL" id="NAJL01000031">
    <property type="protein sequence ID" value="TKA26037.1"/>
    <property type="molecule type" value="Genomic_DNA"/>
</dbReference>
<dbReference type="OrthoDB" id="9995306at2759"/>
<feature type="compositionally biased region" description="Acidic residues" evidence="3">
    <location>
        <begin position="88"/>
        <end position="100"/>
    </location>
</feature>
<dbReference type="PANTHER" id="PTHR16184:SF6">
    <property type="entry name" value="ELONGATOR COMPLEX PROTEIN 6"/>
    <property type="match status" value="1"/>
</dbReference>
<dbReference type="GO" id="GO:0033588">
    <property type="term" value="C:elongator holoenzyme complex"/>
    <property type="evidence" value="ECO:0007669"/>
    <property type="project" value="InterPro"/>
</dbReference>
<dbReference type="PROSITE" id="PS51257">
    <property type="entry name" value="PROKAR_LIPOPROTEIN"/>
    <property type="match status" value="1"/>
</dbReference>
<protein>
    <recommendedName>
        <fullName evidence="6">Elongator complex protein 6</fullName>
    </recommendedName>
</protein>